<feature type="transmembrane region" description="Helical" evidence="1">
    <location>
        <begin position="12"/>
        <end position="30"/>
    </location>
</feature>
<keyword evidence="1" id="KW-0472">Membrane</keyword>
<proteinExistence type="predicted"/>
<protein>
    <submittedName>
        <fullName evidence="2">Uncharacterized protein</fullName>
    </submittedName>
</protein>
<evidence type="ECO:0000313" key="2">
    <source>
        <dbReference type="EMBL" id="EKD24952.1"/>
    </source>
</evidence>
<dbReference type="AlphaFoldDB" id="K1XIF7"/>
<reference evidence="2" key="1">
    <citation type="journal article" date="2012" name="Science">
        <title>Fermentation, hydrogen, and sulfur metabolism in multiple uncultivated bacterial phyla.</title>
        <authorList>
            <person name="Wrighton K.C."/>
            <person name="Thomas B.C."/>
            <person name="Sharon I."/>
            <person name="Miller C.S."/>
            <person name="Castelle C.J."/>
            <person name="VerBerkmoes N.C."/>
            <person name="Wilkins M.J."/>
            <person name="Hettich R.L."/>
            <person name="Lipton M.S."/>
            <person name="Williams K.H."/>
            <person name="Long P.E."/>
            <person name="Banfield J.F."/>
        </authorList>
    </citation>
    <scope>NUCLEOTIDE SEQUENCE [LARGE SCALE GENOMIC DNA]</scope>
</reference>
<sequence>MQTKEQKILRFSMMLLFLALLIVYIVWYQVKGNELKKLIQPQDSWSGIEIISVNNSNLWFTPIKGSTSITTWTTNKTWVTISVPKATTGTMTKNNTIKLLSGTSIYYWPIEIIEKLGIKYQYALADEKWIWYIYLGTPSYDFASIARALKWSLYTVATEQDLLQNKLFGNKVVFINLPEYQDKQVVMLIYLNDGIWLVQIEYALYHKSKWYLKSLFID</sequence>
<keyword evidence="1" id="KW-0812">Transmembrane</keyword>
<keyword evidence="1" id="KW-1133">Transmembrane helix</keyword>
<name>K1XIF7_9BACT</name>
<organism evidence="2">
    <name type="scientific">uncultured bacterium</name>
    <name type="common">gcode 4</name>
    <dbReference type="NCBI Taxonomy" id="1234023"/>
    <lineage>
        <taxon>Bacteria</taxon>
        <taxon>environmental samples</taxon>
    </lineage>
</organism>
<gene>
    <name evidence="2" type="ORF">ACD_80C00144G0010</name>
</gene>
<accession>K1XIF7</accession>
<dbReference type="EMBL" id="AMFJ01036151">
    <property type="protein sequence ID" value="EKD24952.1"/>
    <property type="molecule type" value="Genomic_DNA"/>
</dbReference>
<comment type="caution">
    <text evidence="2">The sequence shown here is derived from an EMBL/GenBank/DDBJ whole genome shotgun (WGS) entry which is preliminary data.</text>
</comment>
<evidence type="ECO:0000256" key="1">
    <source>
        <dbReference type="SAM" id="Phobius"/>
    </source>
</evidence>